<dbReference type="PANTHER" id="PTHR35401">
    <property type="entry name" value="COPG FAMILY HELIX-TURN-HELIX PROTEIN-RELATED-RELATED"/>
    <property type="match status" value="1"/>
</dbReference>
<dbReference type="InterPro" id="IPR010985">
    <property type="entry name" value="Ribbon_hlx_hlx"/>
</dbReference>
<evidence type="ECO:0000313" key="3">
    <source>
        <dbReference type="EMBL" id="SDZ66122.1"/>
    </source>
</evidence>
<comment type="similarity">
    <text evidence="2">Belongs to the TacA antitoxin family.</text>
</comment>
<accession>A0A1H3UUM3</accession>
<keyword evidence="1" id="KW-1277">Toxin-antitoxin system</keyword>
<keyword evidence="4" id="KW-1185">Reference proteome</keyword>
<dbReference type="GO" id="GO:0006355">
    <property type="term" value="P:regulation of DNA-templated transcription"/>
    <property type="evidence" value="ECO:0007669"/>
    <property type="project" value="InterPro"/>
</dbReference>
<sequence length="93" mass="10457">MESRMSSKTERIEVRADEASKSRISEAAELLGEPVSAFMVRSARAEADRVLARAHRTVMPAEQFDLLISSLDEADEAPALTEIANRPRRFRRV</sequence>
<dbReference type="EMBL" id="FNQB01000006">
    <property type="protein sequence ID" value="SDZ66122.1"/>
    <property type="molecule type" value="Genomic_DNA"/>
</dbReference>
<protein>
    <submittedName>
        <fullName evidence="3">Uncharacterized conserved protein, DUF1778 family</fullName>
    </submittedName>
</protein>
<dbReference type="AlphaFoldDB" id="A0A1H3UUM3"/>
<dbReference type="InterPro" id="IPR014795">
    <property type="entry name" value="TacA_1-like"/>
</dbReference>
<dbReference type="Proteomes" id="UP000199632">
    <property type="component" value="Unassembled WGS sequence"/>
</dbReference>
<dbReference type="Gene3D" id="1.20.5.780">
    <property type="entry name" value="Single helix bin"/>
    <property type="match status" value="1"/>
</dbReference>
<dbReference type="SUPFAM" id="SSF47598">
    <property type="entry name" value="Ribbon-helix-helix"/>
    <property type="match status" value="1"/>
</dbReference>
<proteinExistence type="inferred from homology"/>
<reference evidence="4" key="1">
    <citation type="submission" date="2016-10" db="EMBL/GenBank/DDBJ databases">
        <authorList>
            <person name="Varghese N."/>
            <person name="Submissions S."/>
        </authorList>
    </citation>
    <scope>NUCLEOTIDE SEQUENCE [LARGE SCALE GENOMIC DNA]</scope>
    <source>
        <strain evidence="4">DSM 44718</strain>
    </source>
</reference>
<dbReference type="Pfam" id="PF08681">
    <property type="entry name" value="TacA1"/>
    <property type="match status" value="1"/>
</dbReference>
<name>A0A1H3UUM3_9ACTN</name>
<evidence type="ECO:0000256" key="2">
    <source>
        <dbReference type="ARBA" id="ARBA00049988"/>
    </source>
</evidence>
<gene>
    <name evidence="3" type="ORF">SAMN05421684_8108</name>
</gene>
<evidence type="ECO:0000313" key="4">
    <source>
        <dbReference type="Proteomes" id="UP000199632"/>
    </source>
</evidence>
<dbReference type="STRING" id="137265.SAMN05421684_8108"/>
<organism evidence="3 4">
    <name type="scientific">Asanoa ishikariensis</name>
    <dbReference type="NCBI Taxonomy" id="137265"/>
    <lineage>
        <taxon>Bacteria</taxon>
        <taxon>Bacillati</taxon>
        <taxon>Actinomycetota</taxon>
        <taxon>Actinomycetes</taxon>
        <taxon>Micromonosporales</taxon>
        <taxon>Micromonosporaceae</taxon>
        <taxon>Asanoa</taxon>
    </lineage>
</organism>
<evidence type="ECO:0000256" key="1">
    <source>
        <dbReference type="ARBA" id="ARBA00022649"/>
    </source>
</evidence>